<dbReference type="EMBL" id="CPZJ01000002">
    <property type="protein sequence ID" value="CNF14813.1"/>
    <property type="molecule type" value="Genomic_DNA"/>
</dbReference>
<evidence type="ECO:0000313" key="3">
    <source>
        <dbReference type="Proteomes" id="UP000038750"/>
    </source>
</evidence>
<evidence type="ECO:0000313" key="2">
    <source>
        <dbReference type="EMBL" id="CNF14813.1"/>
    </source>
</evidence>
<keyword evidence="1" id="KW-1133">Transmembrane helix</keyword>
<organism evidence="2 3">
    <name type="scientific">Yersinia intermedia</name>
    <dbReference type="NCBI Taxonomy" id="631"/>
    <lineage>
        <taxon>Bacteria</taxon>
        <taxon>Pseudomonadati</taxon>
        <taxon>Pseudomonadota</taxon>
        <taxon>Gammaproteobacteria</taxon>
        <taxon>Enterobacterales</taxon>
        <taxon>Yersiniaceae</taxon>
        <taxon>Yersinia</taxon>
    </lineage>
</organism>
<reference evidence="2 3" key="1">
    <citation type="submission" date="2015-03" db="EMBL/GenBank/DDBJ databases">
        <authorList>
            <person name="Murphy D."/>
        </authorList>
    </citation>
    <scope>NUCLEOTIDE SEQUENCE [LARGE SCALE GENOMIC DNA]</scope>
    <source>
        <strain evidence="2 3">BR165/97</strain>
    </source>
</reference>
<dbReference type="STRING" id="631.CH53_3721"/>
<feature type="transmembrane region" description="Helical" evidence="1">
    <location>
        <begin position="30"/>
        <end position="50"/>
    </location>
</feature>
<sequence length="125" mass="14131">MVESMIGLLRQDHCFTPATRCYECSTSDSHFPAVLSLSIPTIFLFPALLFQVFMSRNTPPCDTVLTSVLFLPKSFWGLGAEATRIFNWLLLAAKEAKTSSVCETYTQNNSSCRESTHMQLEVWRI</sequence>
<dbReference type="Proteomes" id="UP000038750">
    <property type="component" value="Unassembled WGS sequence"/>
</dbReference>
<keyword evidence="1" id="KW-0812">Transmembrane</keyword>
<proteinExistence type="predicted"/>
<gene>
    <name evidence="2" type="ORF">ERS008530_00517</name>
</gene>
<keyword evidence="1" id="KW-0472">Membrane</keyword>
<dbReference type="AlphaFoldDB" id="A0A0T9LQ78"/>
<accession>A0A0T9LQ78</accession>
<protein>
    <submittedName>
        <fullName evidence="2">Uncharacterized protein</fullName>
    </submittedName>
</protein>
<evidence type="ECO:0000256" key="1">
    <source>
        <dbReference type="SAM" id="Phobius"/>
    </source>
</evidence>
<name>A0A0T9LQ78_YERIN</name>